<dbReference type="EMBL" id="JACVVK020000073">
    <property type="protein sequence ID" value="KAK7495619.1"/>
    <property type="molecule type" value="Genomic_DNA"/>
</dbReference>
<proteinExistence type="predicted"/>
<evidence type="ECO:0000313" key="1">
    <source>
        <dbReference type="EMBL" id="KAK7495619.1"/>
    </source>
</evidence>
<dbReference type="AlphaFoldDB" id="A0ABD0L887"/>
<gene>
    <name evidence="1" type="ORF">BaRGS_00013066</name>
</gene>
<organism evidence="1 2">
    <name type="scientific">Batillaria attramentaria</name>
    <dbReference type="NCBI Taxonomy" id="370345"/>
    <lineage>
        <taxon>Eukaryota</taxon>
        <taxon>Metazoa</taxon>
        <taxon>Spiralia</taxon>
        <taxon>Lophotrochozoa</taxon>
        <taxon>Mollusca</taxon>
        <taxon>Gastropoda</taxon>
        <taxon>Caenogastropoda</taxon>
        <taxon>Sorbeoconcha</taxon>
        <taxon>Cerithioidea</taxon>
        <taxon>Batillariidae</taxon>
        <taxon>Batillaria</taxon>
    </lineage>
</organism>
<sequence>MERQALIGRQPHLCARAVTPPTTTQQLVARVARHKSSSQTGAGPPNHASCSFASRQCGHYTTLHGGLQTDATCMARDIV</sequence>
<accession>A0ABD0L887</accession>
<keyword evidence="2" id="KW-1185">Reference proteome</keyword>
<comment type="caution">
    <text evidence="1">The sequence shown here is derived from an EMBL/GenBank/DDBJ whole genome shotgun (WGS) entry which is preliminary data.</text>
</comment>
<dbReference type="Proteomes" id="UP001519460">
    <property type="component" value="Unassembled WGS sequence"/>
</dbReference>
<reference evidence="1 2" key="1">
    <citation type="journal article" date="2023" name="Sci. Data">
        <title>Genome assembly of the Korean intertidal mud-creeper Batillaria attramentaria.</title>
        <authorList>
            <person name="Patra A.K."/>
            <person name="Ho P.T."/>
            <person name="Jun S."/>
            <person name="Lee S.J."/>
            <person name="Kim Y."/>
            <person name="Won Y.J."/>
        </authorList>
    </citation>
    <scope>NUCLEOTIDE SEQUENCE [LARGE SCALE GENOMIC DNA]</scope>
    <source>
        <strain evidence="1">Wonlab-2016</strain>
    </source>
</reference>
<evidence type="ECO:0000313" key="2">
    <source>
        <dbReference type="Proteomes" id="UP001519460"/>
    </source>
</evidence>
<name>A0ABD0L887_9CAEN</name>
<protein>
    <submittedName>
        <fullName evidence="1">Uncharacterized protein</fullName>
    </submittedName>
</protein>